<name>A0A4Q2R8S4_9HYPH</name>
<evidence type="ECO:0000256" key="1">
    <source>
        <dbReference type="ARBA" id="ARBA00023015"/>
    </source>
</evidence>
<keyword evidence="1" id="KW-0805">Transcription regulation</keyword>
<dbReference type="RefSeq" id="WP_129221689.1">
    <property type="nucleotide sequence ID" value="NZ_QYBC01000026.1"/>
</dbReference>
<dbReference type="InterPro" id="IPR010248">
    <property type="entry name" value="His_ut_repres"/>
</dbReference>
<organism evidence="6 7">
    <name type="scientific">Lichenibacterium ramalinae</name>
    <dbReference type="NCBI Taxonomy" id="2316527"/>
    <lineage>
        <taxon>Bacteria</taxon>
        <taxon>Pseudomonadati</taxon>
        <taxon>Pseudomonadota</taxon>
        <taxon>Alphaproteobacteria</taxon>
        <taxon>Hyphomicrobiales</taxon>
        <taxon>Lichenihabitantaceae</taxon>
        <taxon>Lichenibacterium</taxon>
    </lineage>
</organism>
<dbReference type="GO" id="GO:0003700">
    <property type="term" value="F:DNA-binding transcription factor activity"/>
    <property type="evidence" value="ECO:0007669"/>
    <property type="project" value="UniProtKB-UniRule"/>
</dbReference>
<evidence type="ECO:0000256" key="2">
    <source>
        <dbReference type="ARBA" id="ARBA00023125"/>
    </source>
</evidence>
<dbReference type="FunFam" id="1.10.10.10:FF:000079">
    <property type="entry name" value="GntR family transcriptional regulator"/>
    <property type="match status" value="1"/>
</dbReference>
<comment type="caution">
    <text evidence="6">The sequence shown here is derived from an EMBL/GenBank/DDBJ whole genome shotgun (WGS) entry which is preliminary data.</text>
</comment>
<dbReference type="InterPro" id="IPR028978">
    <property type="entry name" value="Chorismate_lyase_/UTRA_dom_sf"/>
</dbReference>
<keyword evidence="2" id="KW-0238">DNA-binding</keyword>
<evidence type="ECO:0000313" key="7">
    <source>
        <dbReference type="Proteomes" id="UP000289411"/>
    </source>
</evidence>
<feature type="domain" description="HTH gntR-type" evidence="5">
    <location>
        <begin position="13"/>
        <end position="81"/>
    </location>
</feature>
<dbReference type="SUPFAM" id="SSF46785">
    <property type="entry name" value="Winged helix' DNA-binding domain"/>
    <property type="match status" value="1"/>
</dbReference>
<keyword evidence="7" id="KW-1185">Reference proteome</keyword>
<dbReference type="NCBIfam" id="TIGR02018">
    <property type="entry name" value="his_ut_repres"/>
    <property type="match status" value="1"/>
</dbReference>
<dbReference type="Pfam" id="PF00392">
    <property type="entry name" value="GntR"/>
    <property type="match status" value="1"/>
</dbReference>
<dbReference type="InterPro" id="IPR036390">
    <property type="entry name" value="WH_DNA-bd_sf"/>
</dbReference>
<dbReference type="Gene3D" id="1.10.10.10">
    <property type="entry name" value="Winged helix-like DNA-binding domain superfamily/Winged helix DNA-binding domain"/>
    <property type="match status" value="1"/>
</dbReference>
<evidence type="ECO:0000256" key="3">
    <source>
        <dbReference type="ARBA" id="ARBA00023163"/>
    </source>
</evidence>
<dbReference type="Gene3D" id="3.40.1410.10">
    <property type="entry name" value="Chorismate lyase-like"/>
    <property type="match status" value="1"/>
</dbReference>
<accession>A0A4Q2R8S4</accession>
<dbReference type="EMBL" id="QYBC01000026">
    <property type="protein sequence ID" value="RYB01904.1"/>
    <property type="molecule type" value="Genomic_DNA"/>
</dbReference>
<dbReference type="GO" id="GO:0006547">
    <property type="term" value="P:L-histidine metabolic process"/>
    <property type="evidence" value="ECO:0007669"/>
    <property type="project" value="UniProtKB-UniRule"/>
</dbReference>
<dbReference type="SMART" id="SM00866">
    <property type="entry name" value="UTRA"/>
    <property type="match status" value="1"/>
</dbReference>
<evidence type="ECO:0000256" key="4">
    <source>
        <dbReference type="NCBIfam" id="TIGR02018"/>
    </source>
</evidence>
<dbReference type="InterPro" id="IPR000524">
    <property type="entry name" value="Tscrpt_reg_HTH_GntR"/>
</dbReference>
<dbReference type="PROSITE" id="PS50949">
    <property type="entry name" value="HTH_GNTR"/>
    <property type="match status" value="1"/>
</dbReference>
<keyword evidence="3" id="KW-0804">Transcription</keyword>
<dbReference type="SMART" id="SM00345">
    <property type="entry name" value="HTH_GNTR"/>
    <property type="match status" value="1"/>
</dbReference>
<dbReference type="SUPFAM" id="SSF64288">
    <property type="entry name" value="Chorismate lyase-like"/>
    <property type="match status" value="1"/>
</dbReference>
<dbReference type="Pfam" id="PF07702">
    <property type="entry name" value="UTRA"/>
    <property type="match status" value="1"/>
</dbReference>
<dbReference type="GO" id="GO:0003677">
    <property type="term" value="F:DNA binding"/>
    <property type="evidence" value="ECO:0007669"/>
    <property type="project" value="UniProtKB-UniRule"/>
</dbReference>
<dbReference type="OrthoDB" id="9808698at2"/>
<dbReference type="Proteomes" id="UP000289411">
    <property type="component" value="Unassembled WGS sequence"/>
</dbReference>
<dbReference type="AlphaFoldDB" id="A0A4Q2R8S4"/>
<dbReference type="InterPro" id="IPR011663">
    <property type="entry name" value="UTRA"/>
</dbReference>
<dbReference type="GO" id="GO:0045892">
    <property type="term" value="P:negative regulation of DNA-templated transcription"/>
    <property type="evidence" value="ECO:0007669"/>
    <property type="project" value="UniProtKB-UniRule"/>
</dbReference>
<gene>
    <name evidence="6" type="primary">hutC</name>
    <name evidence="6" type="ORF">D3272_23675</name>
</gene>
<reference evidence="6 7" key="1">
    <citation type="submission" date="2018-09" db="EMBL/GenBank/DDBJ databases">
        <authorList>
            <person name="Grouzdev D.S."/>
            <person name="Krutkina M.S."/>
        </authorList>
    </citation>
    <scope>NUCLEOTIDE SEQUENCE [LARGE SCALE GENOMIC DNA]</scope>
    <source>
        <strain evidence="6 7">RmlP001</strain>
    </source>
</reference>
<sequence>MKRPTGTATDAALPLYAGVKQWIAGRIRSGEWPPRHRIPSESELVDALKVSRMTVNRALRELSLEGLLVRMQGLGSFVAEDKQPLDVFEVRDIAEEIVARGRAHSATVVGLERVQASADIAESLGVAVAAAVFRSILVHREDGVPVQLETRHVNPAVAPHYLDQDFARVTPSQVLTGVGRWTEAEHRVEAVLPTAWESRLLGISRAEPCLLIRRRTWIGDSVASSVRLVFPGGRYRIENRQRSPAT</sequence>
<dbReference type="InterPro" id="IPR036388">
    <property type="entry name" value="WH-like_DNA-bd_sf"/>
</dbReference>
<dbReference type="PANTHER" id="PTHR44846:SF16">
    <property type="entry name" value="TRANSCRIPTIONAL REGULATOR PHNF-RELATED"/>
    <property type="match status" value="1"/>
</dbReference>
<evidence type="ECO:0000259" key="5">
    <source>
        <dbReference type="PROSITE" id="PS50949"/>
    </source>
</evidence>
<proteinExistence type="predicted"/>
<evidence type="ECO:0000313" key="6">
    <source>
        <dbReference type="EMBL" id="RYB01904.1"/>
    </source>
</evidence>
<protein>
    <recommendedName>
        <fullName evidence="4">Histidine utilization repressor</fullName>
    </recommendedName>
</protein>
<dbReference type="CDD" id="cd07377">
    <property type="entry name" value="WHTH_GntR"/>
    <property type="match status" value="1"/>
</dbReference>
<dbReference type="PANTHER" id="PTHR44846">
    <property type="entry name" value="MANNOSYL-D-GLYCERATE TRANSPORT/METABOLISM SYSTEM REPRESSOR MNGR-RELATED"/>
    <property type="match status" value="1"/>
</dbReference>
<reference evidence="6 7" key="2">
    <citation type="submission" date="2019-02" db="EMBL/GenBank/DDBJ databases">
        <title>'Lichenibacterium ramalinii' gen. nov. sp. nov., 'Lichenibacterium minor' gen. nov. sp. nov.</title>
        <authorList>
            <person name="Pankratov T."/>
        </authorList>
    </citation>
    <scope>NUCLEOTIDE SEQUENCE [LARGE SCALE GENOMIC DNA]</scope>
    <source>
        <strain evidence="6 7">RmlP001</strain>
    </source>
</reference>
<dbReference type="PRINTS" id="PR00035">
    <property type="entry name" value="HTHGNTR"/>
</dbReference>
<dbReference type="InterPro" id="IPR050679">
    <property type="entry name" value="Bact_HTH_transcr_reg"/>
</dbReference>